<dbReference type="Pfam" id="PF00538">
    <property type="entry name" value="Linker_histone"/>
    <property type="match status" value="1"/>
</dbReference>
<dbReference type="GO" id="GO:0000786">
    <property type="term" value="C:nucleosome"/>
    <property type="evidence" value="ECO:0007669"/>
    <property type="project" value="InterPro"/>
</dbReference>
<accession>A0A4W3IJ78</accession>
<dbReference type="GeneTree" id="ENSGT00970000196785"/>
<dbReference type="InterPro" id="IPR036388">
    <property type="entry name" value="WH-like_DNA-bd_sf"/>
</dbReference>
<proteinExistence type="predicted"/>
<dbReference type="SUPFAM" id="SSF46785">
    <property type="entry name" value="Winged helix' DNA-binding domain"/>
    <property type="match status" value="1"/>
</dbReference>
<sequence>MSPLTAETVPPKVTQTAAAAAAAASPETAKKQVDALLESRFKLMEVVHQMAASAEQRNGMSVFAIKKALDAKGHKTVTHKFQVRSSLKGLTEESFLTQTKGISATDFCKHKRATRQIIRPRWGRQASPRNVLTVKRTVRKPNSPPNTYQNKKAVKKTESAAESKTALHNIT</sequence>
<feature type="region of interest" description="Disordered" evidence="1">
    <location>
        <begin position="138"/>
        <end position="171"/>
    </location>
</feature>
<dbReference type="STRING" id="7868.ENSCMIP00000027521"/>
<reference evidence="4" key="1">
    <citation type="journal article" date="2006" name="Science">
        <title>Ancient noncoding elements conserved in the human genome.</title>
        <authorList>
            <person name="Venkatesh B."/>
            <person name="Kirkness E.F."/>
            <person name="Loh Y.H."/>
            <person name="Halpern A.L."/>
            <person name="Lee A.P."/>
            <person name="Johnson J."/>
            <person name="Dandona N."/>
            <person name="Viswanathan L.D."/>
            <person name="Tay A."/>
            <person name="Venter J.C."/>
            <person name="Strausberg R.L."/>
            <person name="Brenner S."/>
        </authorList>
    </citation>
    <scope>NUCLEOTIDE SEQUENCE [LARGE SCALE GENOMIC DNA]</scope>
</reference>
<protein>
    <recommendedName>
        <fullName evidence="2">H15 domain-containing protein</fullName>
    </recommendedName>
</protein>
<name>A0A4W3IJ78_CALMI</name>
<dbReference type="Proteomes" id="UP000314986">
    <property type="component" value="Unassembled WGS sequence"/>
</dbReference>
<feature type="compositionally biased region" description="Polar residues" evidence="1">
    <location>
        <begin position="162"/>
        <end position="171"/>
    </location>
</feature>
<reference evidence="4" key="3">
    <citation type="journal article" date="2014" name="Nature">
        <title>Elephant shark genome provides unique insights into gnathostome evolution.</title>
        <authorList>
            <consortium name="International Elephant Shark Genome Sequencing Consortium"/>
            <person name="Venkatesh B."/>
            <person name="Lee A.P."/>
            <person name="Ravi V."/>
            <person name="Maurya A.K."/>
            <person name="Lian M.M."/>
            <person name="Swann J.B."/>
            <person name="Ohta Y."/>
            <person name="Flajnik M.F."/>
            <person name="Sutoh Y."/>
            <person name="Kasahara M."/>
            <person name="Hoon S."/>
            <person name="Gangu V."/>
            <person name="Roy S.W."/>
            <person name="Irimia M."/>
            <person name="Korzh V."/>
            <person name="Kondrychyn I."/>
            <person name="Lim Z.W."/>
            <person name="Tay B.H."/>
            <person name="Tohari S."/>
            <person name="Kong K.W."/>
            <person name="Ho S."/>
            <person name="Lorente-Galdos B."/>
            <person name="Quilez J."/>
            <person name="Marques-Bonet T."/>
            <person name="Raney B.J."/>
            <person name="Ingham P.W."/>
            <person name="Tay A."/>
            <person name="Hillier L.W."/>
            <person name="Minx P."/>
            <person name="Boehm T."/>
            <person name="Wilson R.K."/>
            <person name="Brenner S."/>
            <person name="Warren W.C."/>
        </authorList>
    </citation>
    <scope>NUCLEOTIDE SEQUENCE [LARGE SCALE GENOMIC DNA]</scope>
</reference>
<dbReference type="GO" id="GO:0006334">
    <property type="term" value="P:nucleosome assembly"/>
    <property type="evidence" value="ECO:0007669"/>
    <property type="project" value="InterPro"/>
</dbReference>
<keyword evidence="4" id="KW-1185">Reference proteome</keyword>
<dbReference type="Gene3D" id="1.10.10.10">
    <property type="entry name" value="Winged helix-like DNA-binding domain superfamily/Winged helix DNA-binding domain"/>
    <property type="match status" value="1"/>
</dbReference>
<dbReference type="InParanoid" id="A0A4W3IJ78"/>
<organism evidence="3 4">
    <name type="scientific">Callorhinchus milii</name>
    <name type="common">Ghost shark</name>
    <dbReference type="NCBI Taxonomy" id="7868"/>
    <lineage>
        <taxon>Eukaryota</taxon>
        <taxon>Metazoa</taxon>
        <taxon>Chordata</taxon>
        <taxon>Craniata</taxon>
        <taxon>Vertebrata</taxon>
        <taxon>Chondrichthyes</taxon>
        <taxon>Holocephali</taxon>
        <taxon>Chimaeriformes</taxon>
        <taxon>Callorhinchidae</taxon>
        <taxon>Callorhinchus</taxon>
    </lineage>
</organism>
<dbReference type="AlphaFoldDB" id="A0A4W3IJ78"/>
<evidence type="ECO:0000259" key="2">
    <source>
        <dbReference type="SMART" id="SM00526"/>
    </source>
</evidence>
<evidence type="ECO:0000313" key="3">
    <source>
        <dbReference type="Ensembl" id="ENSCMIP00000027521.1"/>
    </source>
</evidence>
<evidence type="ECO:0000313" key="4">
    <source>
        <dbReference type="Proteomes" id="UP000314986"/>
    </source>
</evidence>
<dbReference type="Ensembl" id="ENSCMIT00000027960.1">
    <property type="protein sequence ID" value="ENSCMIP00000027521.1"/>
    <property type="gene ID" value="ENSCMIG00000011992.1"/>
</dbReference>
<reference evidence="4" key="2">
    <citation type="journal article" date="2007" name="PLoS Biol.">
        <title>Survey sequencing and comparative analysis of the elephant shark (Callorhinchus milii) genome.</title>
        <authorList>
            <person name="Venkatesh B."/>
            <person name="Kirkness E.F."/>
            <person name="Loh Y.H."/>
            <person name="Halpern A.L."/>
            <person name="Lee A.P."/>
            <person name="Johnson J."/>
            <person name="Dandona N."/>
            <person name="Viswanathan L.D."/>
            <person name="Tay A."/>
            <person name="Venter J.C."/>
            <person name="Strausberg R.L."/>
            <person name="Brenner S."/>
        </authorList>
    </citation>
    <scope>NUCLEOTIDE SEQUENCE [LARGE SCALE GENOMIC DNA]</scope>
</reference>
<dbReference type="SMART" id="SM00526">
    <property type="entry name" value="H15"/>
    <property type="match status" value="1"/>
</dbReference>
<dbReference type="InterPro" id="IPR036390">
    <property type="entry name" value="WH_DNA-bd_sf"/>
</dbReference>
<reference evidence="3" key="5">
    <citation type="submission" date="2025-09" db="UniProtKB">
        <authorList>
            <consortium name="Ensembl"/>
        </authorList>
    </citation>
    <scope>IDENTIFICATION</scope>
</reference>
<feature type="domain" description="H15" evidence="2">
    <location>
        <begin position="37"/>
        <end position="102"/>
    </location>
</feature>
<dbReference type="InterPro" id="IPR005818">
    <property type="entry name" value="Histone_H1/H5_H15"/>
</dbReference>
<dbReference type="GO" id="GO:0003677">
    <property type="term" value="F:DNA binding"/>
    <property type="evidence" value="ECO:0007669"/>
    <property type="project" value="InterPro"/>
</dbReference>
<evidence type="ECO:0000256" key="1">
    <source>
        <dbReference type="SAM" id="MobiDB-lite"/>
    </source>
</evidence>
<reference evidence="3" key="4">
    <citation type="submission" date="2025-08" db="UniProtKB">
        <authorList>
            <consortium name="Ensembl"/>
        </authorList>
    </citation>
    <scope>IDENTIFICATION</scope>
</reference>